<protein>
    <submittedName>
        <fullName evidence="3">Uncharacterized protein</fullName>
    </submittedName>
</protein>
<proteinExistence type="predicted"/>
<name>A0A428YUP9_KIBAR</name>
<evidence type="ECO:0000256" key="1">
    <source>
        <dbReference type="SAM" id="MobiDB-lite"/>
    </source>
</evidence>
<dbReference type="AlphaFoldDB" id="A0A428YUP9"/>
<reference evidence="3 4" key="1">
    <citation type="submission" date="2018-05" db="EMBL/GenBank/DDBJ databases">
        <title>Evolution of GPA BGCs.</title>
        <authorList>
            <person name="Waglechner N."/>
            <person name="Wright G.D."/>
        </authorList>
    </citation>
    <scope>NUCLEOTIDE SEQUENCE [LARGE SCALE GENOMIC DNA]</scope>
    <source>
        <strain evidence="3 4">A82846</strain>
    </source>
</reference>
<dbReference type="Proteomes" id="UP000287547">
    <property type="component" value="Unassembled WGS sequence"/>
</dbReference>
<accession>A0A428YUP9</accession>
<dbReference type="OrthoDB" id="3620915at2"/>
<sequence length="163" mass="18223">MNTITYLTQAIAWSAAGGFVGFMVGTNLCRKEGSAVASDRRRWRPRFDHIIVAVVLALGLATALQGYFLNARQEELSRCQLAYSTGFADAIDARTQASKEKDEAQDELWKIVQSGFQAPGPEVRVRFEKQLNQYLEAREKVKASQKDNPYPPAPRDLCPETAR</sequence>
<organism evidence="3 4">
    <name type="scientific">Kibdelosporangium aridum</name>
    <dbReference type="NCBI Taxonomy" id="2030"/>
    <lineage>
        <taxon>Bacteria</taxon>
        <taxon>Bacillati</taxon>
        <taxon>Actinomycetota</taxon>
        <taxon>Actinomycetes</taxon>
        <taxon>Pseudonocardiales</taxon>
        <taxon>Pseudonocardiaceae</taxon>
        <taxon>Kibdelosporangium</taxon>
    </lineage>
</organism>
<evidence type="ECO:0000256" key="2">
    <source>
        <dbReference type="SAM" id="Phobius"/>
    </source>
</evidence>
<feature type="region of interest" description="Disordered" evidence="1">
    <location>
        <begin position="140"/>
        <end position="163"/>
    </location>
</feature>
<dbReference type="EMBL" id="QHKI01000056">
    <property type="protein sequence ID" value="RSM73443.1"/>
    <property type="molecule type" value="Genomic_DNA"/>
</dbReference>
<evidence type="ECO:0000313" key="4">
    <source>
        <dbReference type="Proteomes" id="UP000287547"/>
    </source>
</evidence>
<comment type="caution">
    <text evidence="3">The sequence shown here is derived from an EMBL/GenBank/DDBJ whole genome shotgun (WGS) entry which is preliminary data.</text>
</comment>
<keyword evidence="2" id="KW-0472">Membrane</keyword>
<dbReference type="RefSeq" id="WP_037253791.1">
    <property type="nucleotide sequence ID" value="NZ_QHKI01000056.1"/>
</dbReference>
<keyword evidence="2" id="KW-1133">Transmembrane helix</keyword>
<gene>
    <name evidence="3" type="ORF">DMH04_41260</name>
</gene>
<feature type="transmembrane region" description="Helical" evidence="2">
    <location>
        <begin position="6"/>
        <end position="29"/>
    </location>
</feature>
<feature type="transmembrane region" description="Helical" evidence="2">
    <location>
        <begin position="50"/>
        <end position="69"/>
    </location>
</feature>
<keyword evidence="2" id="KW-0812">Transmembrane</keyword>
<evidence type="ECO:0000313" key="3">
    <source>
        <dbReference type="EMBL" id="RSM73443.1"/>
    </source>
</evidence>